<sequence>MREVVAIEIGVTGFGKISLSRPRVIKADFQVLLNELGGGRRWSQAAILSENTDLDVAMWYVIGANMTELSDEPEIQKAIEEGNPICIGFPGEDFYFVFPIKEEG</sequence>
<reference evidence="1 2" key="1">
    <citation type="journal article" date="2015" name="Nature">
        <title>rRNA introns, odd ribosomes, and small enigmatic genomes across a large radiation of phyla.</title>
        <authorList>
            <person name="Brown C.T."/>
            <person name="Hug L.A."/>
            <person name="Thomas B.C."/>
            <person name="Sharon I."/>
            <person name="Castelle C.J."/>
            <person name="Singh A."/>
            <person name="Wilkins M.J."/>
            <person name="Williams K.H."/>
            <person name="Banfield J.F."/>
        </authorList>
    </citation>
    <scope>NUCLEOTIDE SEQUENCE [LARGE SCALE GENOMIC DNA]</scope>
</reference>
<name>A0A0G4B3Z6_9BACT</name>
<evidence type="ECO:0000313" key="1">
    <source>
        <dbReference type="EMBL" id="AKM82275.1"/>
    </source>
</evidence>
<organism evidence="1 2">
    <name type="scientific">Berkelbacteria bacterium GW2011_GWE1_39_12</name>
    <dbReference type="NCBI Taxonomy" id="1618337"/>
    <lineage>
        <taxon>Bacteria</taxon>
        <taxon>Candidatus Berkelbacteria</taxon>
    </lineage>
</organism>
<dbReference type="STRING" id="1618337.UT28_C0001G0470"/>
<evidence type="ECO:0000313" key="2">
    <source>
        <dbReference type="Proteomes" id="UP000035648"/>
    </source>
</evidence>
<proteinExistence type="predicted"/>
<accession>A0A0G4B3Z6</accession>
<dbReference type="AlphaFoldDB" id="A0A0G4B3Z6"/>
<dbReference type="KEGG" id="bbgw:UT28_C0001G0470"/>
<dbReference type="EMBL" id="CP011213">
    <property type="protein sequence ID" value="AKM82275.1"/>
    <property type="molecule type" value="Genomic_DNA"/>
</dbReference>
<dbReference type="Proteomes" id="UP000035648">
    <property type="component" value="Chromosome"/>
</dbReference>
<protein>
    <submittedName>
        <fullName evidence="1">Uncharacterized protein</fullName>
    </submittedName>
</protein>
<gene>
    <name evidence="1" type="ORF">UT28_C0001G0470</name>
</gene>